<dbReference type="Pfam" id="PF13279">
    <property type="entry name" value="4HBT_2"/>
    <property type="match status" value="1"/>
</dbReference>
<organism evidence="4 5">
    <name type="scientific">Drosophila albomicans</name>
    <name type="common">Fruit fly</name>
    <dbReference type="NCBI Taxonomy" id="7291"/>
    <lineage>
        <taxon>Eukaryota</taxon>
        <taxon>Metazoa</taxon>
        <taxon>Ecdysozoa</taxon>
        <taxon>Arthropoda</taxon>
        <taxon>Hexapoda</taxon>
        <taxon>Insecta</taxon>
        <taxon>Pterygota</taxon>
        <taxon>Neoptera</taxon>
        <taxon>Endopterygota</taxon>
        <taxon>Diptera</taxon>
        <taxon>Brachycera</taxon>
        <taxon>Muscomorpha</taxon>
        <taxon>Ephydroidea</taxon>
        <taxon>Drosophilidae</taxon>
        <taxon>Drosophila</taxon>
    </lineage>
</organism>
<proteinExistence type="inferred from homology"/>
<dbReference type="InterPro" id="IPR029069">
    <property type="entry name" value="HotDog_dom_sf"/>
</dbReference>
<dbReference type="InterPro" id="IPR051490">
    <property type="entry name" value="THEM6_lcsJ_thioesterase"/>
</dbReference>
<dbReference type="SUPFAM" id="SSF54637">
    <property type="entry name" value="Thioesterase/thiol ester dehydrase-isomerase"/>
    <property type="match status" value="1"/>
</dbReference>
<keyword evidence="3" id="KW-0472">Membrane</keyword>
<comment type="similarity">
    <text evidence="1">Belongs to the THEM6 family.</text>
</comment>
<sequence>MEIQLGYLVIVLLLILYILADVNYFIRCAFVFFSAKMFQTKHKLTDITAILGICTPQDVDIFLRHMNNARFLRELNFASLHYYAVTDLYNRLRQRGGSVVQSAVSLRYRRFISIFQPYKIHTKLVWWDEKAIYLEQQFVGLINRFVNAVALSKHSFIQCNVMHLLQTFPETIDRPEIPEDLKLWLQAINASSGKLNTK</sequence>
<evidence type="ECO:0000313" key="5">
    <source>
        <dbReference type="RefSeq" id="XP_034099258.2"/>
    </source>
</evidence>
<keyword evidence="3" id="KW-0812">Transmembrane</keyword>
<dbReference type="Proteomes" id="UP000515160">
    <property type="component" value="Chromosome 2L"/>
</dbReference>
<reference evidence="5" key="1">
    <citation type="submission" date="2025-08" db="UniProtKB">
        <authorList>
            <consortium name="RefSeq"/>
        </authorList>
    </citation>
    <scope>IDENTIFICATION</scope>
    <source>
        <strain evidence="5">15112-1751.03</strain>
        <tissue evidence="5">Whole Adult</tissue>
    </source>
</reference>
<dbReference type="PANTHER" id="PTHR12475:SF4">
    <property type="entry name" value="PROTEIN THEM6"/>
    <property type="match status" value="1"/>
</dbReference>
<gene>
    <name evidence="5" type="primary">LOC117564544</name>
</gene>
<dbReference type="AlphaFoldDB" id="A0A6P8WJ07"/>
<dbReference type="CDD" id="cd00586">
    <property type="entry name" value="4HBT"/>
    <property type="match status" value="1"/>
</dbReference>
<dbReference type="Gene3D" id="3.10.129.10">
    <property type="entry name" value="Hotdog Thioesterase"/>
    <property type="match status" value="1"/>
</dbReference>
<keyword evidence="4" id="KW-1185">Reference proteome</keyword>
<dbReference type="OrthoDB" id="265761at2759"/>
<dbReference type="RefSeq" id="XP_034099258.2">
    <property type="nucleotide sequence ID" value="XM_034243367.2"/>
</dbReference>
<keyword evidence="3" id="KW-1133">Transmembrane helix</keyword>
<evidence type="ECO:0000256" key="2">
    <source>
        <dbReference type="ARBA" id="ARBA00041112"/>
    </source>
</evidence>
<dbReference type="PANTHER" id="PTHR12475">
    <property type="match status" value="1"/>
</dbReference>
<evidence type="ECO:0000256" key="3">
    <source>
        <dbReference type="SAM" id="Phobius"/>
    </source>
</evidence>
<name>A0A6P8WJ07_DROAB</name>
<dbReference type="GeneID" id="117564544"/>
<protein>
    <recommendedName>
        <fullName evidence="2">Protein THEM6</fullName>
    </recommendedName>
</protein>
<evidence type="ECO:0000313" key="4">
    <source>
        <dbReference type="Proteomes" id="UP000515160"/>
    </source>
</evidence>
<feature type="transmembrane region" description="Helical" evidence="3">
    <location>
        <begin position="6"/>
        <end position="33"/>
    </location>
</feature>
<accession>A0A6P8WJ07</accession>
<evidence type="ECO:0000256" key="1">
    <source>
        <dbReference type="ARBA" id="ARBA00038228"/>
    </source>
</evidence>